<evidence type="ECO:0000313" key="2">
    <source>
        <dbReference type="Proteomes" id="UP001056120"/>
    </source>
</evidence>
<keyword evidence="2" id="KW-1185">Reference proteome</keyword>
<protein>
    <submittedName>
        <fullName evidence="1">Uncharacterized protein</fullName>
    </submittedName>
</protein>
<comment type="caution">
    <text evidence="1">The sequence shown here is derived from an EMBL/GenBank/DDBJ whole genome shotgun (WGS) entry which is preliminary data.</text>
</comment>
<dbReference type="Proteomes" id="UP001056120">
    <property type="component" value="Linkage Group LG06"/>
</dbReference>
<evidence type="ECO:0000313" key="1">
    <source>
        <dbReference type="EMBL" id="KAI3811885.1"/>
    </source>
</evidence>
<accession>A0ACB9IWJ8</accession>
<organism evidence="1 2">
    <name type="scientific">Smallanthus sonchifolius</name>
    <dbReference type="NCBI Taxonomy" id="185202"/>
    <lineage>
        <taxon>Eukaryota</taxon>
        <taxon>Viridiplantae</taxon>
        <taxon>Streptophyta</taxon>
        <taxon>Embryophyta</taxon>
        <taxon>Tracheophyta</taxon>
        <taxon>Spermatophyta</taxon>
        <taxon>Magnoliopsida</taxon>
        <taxon>eudicotyledons</taxon>
        <taxon>Gunneridae</taxon>
        <taxon>Pentapetalae</taxon>
        <taxon>asterids</taxon>
        <taxon>campanulids</taxon>
        <taxon>Asterales</taxon>
        <taxon>Asteraceae</taxon>
        <taxon>Asteroideae</taxon>
        <taxon>Heliantheae alliance</taxon>
        <taxon>Millerieae</taxon>
        <taxon>Smallanthus</taxon>
    </lineage>
</organism>
<reference evidence="1 2" key="2">
    <citation type="journal article" date="2022" name="Mol. Ecol. Resour.">
        <title>The genomes of chicory, endive, great burdock and yacon provide insights into Asteraceae paleo-polyploidization history and plant inulin production.</title>
        <authorList>
            <person name="Fan W."/>
            <person name="Wang S."/>
            <person name="Wang H."/>
            <person name="Wang A."/>
            <person name="Jiang F."/>
            <person name="Liu H."/>
            <person name="Zhao H."/>
            <person name="Xu D."/>
            <person name="Zhang Y."/>
        </authorList>
    </citation>
    <scope>NUCLEOTIDE SEQUENCE [LARGE SCALE GENOMIC DNA]</scope>
    <source>
        <strain evidence="2">cv. Yunnan</strain>
        <tissue evidence="1">Leaves</tissue>
    </source>
</reference>
<sequence length="271" mass="31309">MQLLCPHPHYPEANNNSAQFRQSVTLGVEIVNEQIVEMKPEFFLAIGTLGSVIITVPPKDEEETDATENELQFLNNKLTENELEKENKNTVVYPQNQYSEMPPIKEDEKEHKTTNATSYKRSGKLDKGFHFMKKMLKKLDFTSTSAIHRNTIVREKIPTKVFRKSRKIQPEAADKSHKYEVKEMRYGESYDKEVTSDDKDNTYHRVGMFKKETINNNMPFNNQPAGRKAHWIKTDADFLQNKDATSVILVMKHGGANEINEVICNDLSWLK</sequence>
<name>A0ACB9IWJ8_9ASTR</name>
<reference evidence="2" key="1">
    <citation type="journal article" date="2022" name="Mol. Ecol. Resour.">
        <title>The genomes of chicory, endive, great burdock and yacon provide insights into Asteraceae palaeo-polyploidization history and plant inulin production.</title>
        <authorList>
            <person name="Fan W."/>
            <person name="Wang S."/>
            <person name="Wang H."/>
            <person name="Wang A."/>
            <person name="Jiang F."/>
            <person name="Liu H."/>
            <person name="Zhao H."/>
            <person name="Xu D."/>
            <person name="Zhang Y."/>
        </authorList>
    </citation>
    <scope>NUCLEOTIDE SEQUENCE [LARGE SCALE GENOMIC DNA]</scope>
    <source>
        <strain evidence="2">cv. Yunnan</strain>
    </source>
</reference>
<gene>
    <name evidence="1" type="ORF">L1987_16581</name>
</gene>
<dbReference type="EMBL" id="CM042023">
    <property type="protein sequence ID" value="KAI3811885.1"/>
    <property type="molecule type" value="Genomic_DNA"/>
</dbReference>
<proteinExistence type="predicted"/>